<dbReference type="PANTHER" id="PTHR48228">
    <property type="entry name" value="SUCCINYL-COA--D-CITRAMALATE COA-TRANSFERASE"/>
    <property type="match status" value="1"/>
</dbReference>
<protein>
    <submittedName>
        <fullName evidence="1">Unannotated protein</fullName>
    </submittedName>
</protein>
<name>A0A6J7ABR2_9ZZZZ</name>
<sequence>MNALRSSHLETETARRWRLSGAQSLTGPQTTALHAPDKLVERIISLGTTFDEATRKHGLTTSTDALSLITERASANGTTRQGKHSVGGATKIVPTADHWIALSMPRESDVASIPAWAALLDSSDCQTQEKLEAVLATQPTHAVLEAGRRLGLAVAALGEIEAPEQLTTRHVIPKDSRPPLQSAHAVVIDLSSLWAGPLCTRLLSEAGAHVIKVESSQRLDGTRRAPHNFFQQMNQGKDSVVLDFSTARDLAELRHLLLSADVVVEGSRPRALEQLGLDAAEIIRDGNVRAWVSLTGYGRSTDLRERVAFGDDAAVAGGLVAWFQEQPYFVADAIADPLSGLVAATAVLESLATSDAVLVEIALSRVAAWIAGRNPRSGVWEASRSSDVVATA</sequence>
<organism evidence="1">
    <name type="scientific">freshwater metagenome</name>
    <dbReference type="NCBI Taxonomy" id="449393"/>
    <lineage>
        <taxon>unclassified sequences</taxon>
        <taxon>metagenomes</taxon>
        <taxon>ecological metagenomes</taxon>
    </lineage>
</organism>
<dbReference type="PANTHER" id="PTHR48228:SF4">
    <property type="entry name" value="BLR3030 PROTEIN"/>
    <property type="match status" value="1"/>
</dbReference>
<dbReference type="AlphaFoldDB" id="A0A6J7ABR2"/>
<dbReference type="SUPFAM" id="SSF89796">
    <property type="entry name" value="CoA-transferase family III (CaiB/BaiF)"/>
    <property type="match status" value="1"/>
</dbReference>
<dbReference type="Pfam" id="PF02515">
    <property type="entry name" value="CoA_transf_3"/>
    <property type="match status" value="1"/>
</dbReference>
<reference evidence="1" key="1">
    <citation type="submission" date="2020-05" db="EMBL/GenBank/DDBJ databases">
        <authorList>
            <person name="Chiriac C."/>
            <person name="Salcher M."/>
            <person name="Ghai R."/>
            <person name="Kavagutti S V."/>
        </authorList>
    </citation>
    <scope>NUCLEOTIDE SEQUENCE</scope>
</reference>
<dbReference type="EMBL" id="CAFABE010000050">
    <property type="protein sequence ID" value="CAB4830302.1"/>
    <property type="molecule type" value="Genomic_DNA"/>
</dbReference>
<dbReference type="Gene3D" id="3.40.50.10540">
    <property type="entry name" value="Crotonobetainyl-coa:carnitine coa-transferase, domain 1"/>
    <property type="match status" value="1"/>
</dbReference>
<dbReference type="InterPro" id="IPR003673">
    <property type="entry name" value="CoA-Trfase_fam_III"/>
</dbReference>
<dbReference type="InterPro" id="IPR050509">
    <property type="entry name" value="CoA-transferase_III"/>
</dbReference>
<gene>
    <name evidence="1" type="ORF">UFOPK3164_01100</name>
</gene>
<evidence type="ECO:0000313" key="1">
    <source>
        <dbReference type="EMBL" id="CAB4830302.1"/>
    </source>
</evidence>
<dbReference type="GO" id="GO:0003824">
    <property type="term" value="F:catalytic activity"/>
    <property type="evidence" value="ECO:0007669"/>
    <property type="project" value="InterPro"/>
</dbReference>
<accession>A0A6J7ABR2</accession>
<proteinExistence type="predicted"/>
<dbReference type="InterPro" id="IPR023606">
    <property type="entry name" value="CoA-Trfase_III_dom_1_sf"/>
</dbReference>